<dbReference type="PANTHER" id="PTHR12900">
    <property type="entry name" value="MITOTIC AND DNA DAMAGE CHECKPOINT PROTEIN HUS1"/>
    <property type="match status" value="1"/>
</dbReference>
<evidence type="ECO:0000256" key="3">
    <source>
        <dbReference type="ARBA" id="ARBA00023242"/>
    </source>
</evidence>
<dbReference type="GO" id="GO:0000723">
    <property type="term" value="P:telomere maintenance"/>
    <property type="evidence" value="ECO:0007669"/>
    <property type="project" value="TreeGrafter"/>
</dbReference>
<keyword evidence="3" id="KW-0539">Nucleus</keyword>
<sequence length="293" mass="33881">MRMKAKVINTILFTKMLQSVEKLNKTCVIKFTKDKIYLIVSKIELTELQVWGQVAVDLLFEEFIIESANNNEIWIELRTDQVIRVLKSAQAAIDVYCKLTKKTGLPSLSFNIKSMYRGDNPVLLVQDIPIRVLNLYHINEYKEPMVPQPHVHILMPPLVSVRTIIDRMKSMSNYLTISANFNGEFILKIETEAVSVETYFKDLISPDLNQVNNSSQQDKPKNQFSECQISIIDFEKFVHSYVINPSSVICSIIENFAVVFYVYVKNETMSYMDYDQETRQFGALTYYIPAIIT</sequence>
<evidence type="ECO:0000256" key="1">
    <source>
        <dbReference type="ARBA" id="ARBA00004123"/>
    </source>
</evidence>
<evidence type="ECO:0000313" key="6">
    <source>
        <dbReference type="Proteomes" id="UP000193944"/>
    </source>
</evidence>
<evidence type="ECO:0000313" key="5">
    <source>
        <dbReference type="EMBL" id="ORX81791.1"/>
    </source>
</evidence>
<dbReference type="EMBL" id="MCFG01000111">
    <property type="protein sequence ID" value="ORX81791.1"/>
    <property type="molecule type" value="Genomic_DNA"/>
</dbReference>
<dbReference type="Gene3D" id="3.70.10.10">
    <property type="match status" value="1"/>
</dbReference>
<dbReference type="Pfam" id="PF04005">
    <property type="entry name" value="Hus1"/>
    <property type="match status" value="1"/>
</dbReference>
<dbReference type="GO" id="GO:0030896">
    <property type="term" value="C:checkpoint clamp complex"/>
    <property type="evidence" value="ECO:0007669"/>
    <property type="project" value="InterPro"/>
</dbReference>
<comment type="caution">
    <text evidence="5">The sequence shown here is derived from an EMBL/GenBank/DDBJ whole genome shotgun (WGS) entry which is preliminary data.</text>
</comment>
<evidence type="ECO:0000256" key="2">
    <source>
        <dbReference type="ARBA" id="ARBA00005563"/>
    </source>
</evidence>
<reference evidence="5 6" key="1">
    <citation type="submission" date="2016-08" db="EMBL/GenBank/DDBJ databases">
        <title>A Parts List for Fungal Cellulosomes Revealed by Comparative Genomics.</title>
        <authorList>
            <consortium name="DOE Joint Genome Institute"/>
            <person name="Haitjema C.H."/>
            <person name="Gilmore S.P."/>
            <person name="Henske J.K."/>
            <person name="Solomon K.V."/>
            <person name="De Groot R."/>
            <person name="Kuo A."/>
            <person name="Mondo S.J."/>
            <person name="Salamov A.A."/>
            <person name="Labutti K."/>
            <person name="Zhao Z."/>
            <person name="Chiniquy J."/>
            <person name="Barry K."/>
            <person name="Brewer H.M."/>
            <person name="Purvine S.O."/>
            <person name="Wright A.T."/>
            <person name="Boxma B."/>
            <person name="Van Alen T."/>
            <person name="Hackstein J.H."/>
            <person name="Baker S.E."/>
            <person name="Grigoriev I.V."/>
            <person name="O'Malley M.A."/>
        </authorList>
    </citation>
    <scope>NUCLEOTIDE SEQUENCE [LARGE SCALE GENOMIC DNA]</scope>
    <source>
        <strain evidence="5 6">S4</strain>
    </source>
</reference>
<dbReference type="OrthoDB" id="337750at2759"/>
<dbReference type="InterPro" id="IPR007150">
    <property type="entry name" value="HUS1/Mec3"/>
</dbReference>
<dbReference type="Proteomes" id="UP000193944">
    <property type="component" value="Unassembled WGS sequence"/>
</dbReference>
<reference evidence="5 6" key="2">
    <citation type="submission" date="2016-08" db="EMBL/GenBank/DDBJ databases">
        <title>Pervasive Adenine N6-methylation of Active Genes in Fungi.</title>
        <authorList>
            <consortium name="DOE Joint Genome Institute"/>
            <person name="Mondo S.J."/>
            <person name="Dannebaum R.O."/>
            <person name="Kuo R.C."/>
            <person name="Labutti K."/>
            <person name="Haridas S."/>
            <person name="Kuo A."/>
            <person name="Salamov A."/>
            <person name="Ahrendt S.R."/>
            <person name="Lipzen A."/>
            <person name="Sullivan W."/>
            <person name="Andreopoulos W.B."/>
            <person name="Clum A."/>
            <person name="Lindquist E."/>
            <person name="Daum C."/>
            <person name="Ramamoorthy G.K."/>
            <person name="Gryganskyi A."/>
            <person name="Culley D."/>
            <person name="Magnuson J.K."/>
            <person name="James T.Y."/>
            <person name="O'Malley M.A."/>
            <person name="Stajich J.E."/>
            <person name="Spatafora J.W."/>
            <person name="Visel A."/>
            <person name="Grigoriev I.V."/>
        </authorList>
    </citation>
    <scope>NUCLEOTIDE SEQUENCE [LARGE SCALE GENOMIC DNA]</scope>
    <source>
        <strain evidence="5 6">S4</strain>
    </source>
</reference>
<dbReference type="GO" id="GO:0005730">
    <property type="term" value="C:nucleolus"/>
    <property type="evidence" value="ECO:0007669"/>
    <property type="project" value="InterPro"/>
</dbReference>
<dbReference type="GO" id="GO:0006289">
    <property type="term" value="P:nucleotide-excision repair"/>
    <property type="evidence" value="ECO:0007669"/>
    <property type="project" value="TreeGrafter"/>
</dbReference>
<dbReference type="GO" id="GO:0033314">
    <property type="term" value="P:mitotic DNA replication checkpoint signaling"/>
    <property type="evidence" value="ECO:0007669"/>
    <property type="project" value="TreeGrafter"/>
</dbReference>
<accession>A0A1Y1X7Q4</accession>
<dbReference type="STRING" id="1754192.A0A1Y1X7Q4"/>
<organism evidence="5 6">
    <name type="scientific">Anaeromyces robustus</name>
    <dbReference type="NCBI Taxonomy" id="1754192"/>
    <lineage>
        <taxon>Eukaryota</taxon>
        <taxon>Fungi</taxon>
        <taxon>Fungi incertae sedis</taxon>
        <taxon>Chytridiomycota</taxon>
        <taxon>Chytridiomycota incertae sedis</taxon>
        <taxon>Neocallimastigomycetes</taxon>
        <taxon>Neocallimastigales</taxon>
        <taxon>Neocallimastigaceae</taxon>
        <taxon>Anaeromyces</taxon>
    </lineage>
</organism>
<comment type="subcellular location">
    <subcellularLocation>
        <location evidence="1">Nucleus</location>
    </subcellularLocation>
</comment>
<dbReference type="PIRSF" id="PIRSF011312">
    <property type="entry name" value="Cell_cycle_HUS1"/>
    <property type="match status" value="1"/>
</dbReference>
<dbReference type="PANTHER" id="PTHR12900:SF0">
    <property type="entry name" value="CHECKPOINT PROTEIN"/>
    <property type="match status" value="1"/>
</dbReference>
<comment type="similarity">
    <text evidence="2 4">Belongs to the HUS1 family.</text>
</comment>
<evidence type="ECO:0000256" key="4">
    <source>
        <dbReference type="PIRNR" id="PIRNR011312"/>
    </source>
</evidence>
<gene>
    <name evidence="5" type="ORF">BCR32DRAFT_232497</name>
</gene>
<dbReference type="GO" id="GO:0035861">
    <property type="term" value="C:site of double-strand break"/>
    <property type="evidence" value="ECO:0007669"/>
    <property type="project" value="TreeGrafter"/>
</dbReference>
<name>A0A1Y1X7Q4_9FUNG</name>
<dbReference type="GO" id="GO:0044778">
    <property type="term" value="P:meiotic DNA integrity checkpoint signaling"/>
    <property type="evidence" value="ECO:0007669"/>
    <property type="project" value="TreeGrafter"/>
</dbReference>
<dbReference type="InterPro" id="IPR016580">
    <property type="entry name" value="HUS1"/>
</dbReference>
<keyword evidence="6" id="KW-1185">Reference proteome</keyword>
<dbReference type="GO" id="GO:0031573">
    <property type="term" value="P:mitotic intra-S DNA damage checkpoint signaling"/>
    <property type="evidence" value="ECO:0007669"/>
    <property type="project" value="TreeGrafter"/>
</dbReference>
<proteinExistence type="inferred from homology"/>
<protein>
    <recommendedName>
        <fullName evidence="4">Checkpoint protein</fullName>
    </recommendedName>
</protein>
<dbReference type="AlphaFoldDB" id="A0A1Y1X7Q4"/>
<dbReference type="GO" id="GO:0000724">
    <property type="term" value="P:double-strand break repair via homologous recombination"/>
    <property type="evidence" value="ECO:0007669"/>
    <property type="project" value="TreeGrafter"/>
</dbReference>